<sequence length="291" mass="33532">MPIAYNSPIDRLRSYHTGTEGLAINDTFFRRFVTLLALKTTAHLFSRNGVCIPISKHKIVKTGPVVHLAEGATIKYVADNTSIPVPKIYCSFVWRNRAYIVMEKVQGEAITRAWPRLSEDNRQTIFAHLKLLIQELRTLKPQGPGLKSCTGGSLRDSRIPRAFPRFGPFTSIQEFHLWLRDGLQPSEAQSSVSDQEWREVQEMATRQDGEWPPPVFTHADLNPANIFVRGDQVVGIIDWEFSGWYPHYWEYTSAWCGNVTTTEWQDVLHNFLEPFPAELEMEKTRQKWWGE</sequence>
<dbReference type="InterPro" id="IPR011009">
    <property type="entry name" value="Kinase-like_dom_sf"/>
</dbReference>
<dbReference type="PANTHER" id="PTHR21310">
    <property type="entry name" value="AMINOGLYCOSIDE PHOSPHOTRANSFERASE-RELATED-RELATED"/>
    <property type="match status" value="1"/>
</dbReference>
<protein>
    <recommendedName>
        <fullName evidence="1">Aminoglycoside phosphotransferase domain-containing protein</fullName>
    </recommendedName>
</protein>
<dbReference type="Pfam" id="PF01636">
    <property type="entry name" value="APH"/>
    <property type="match status" value="1"/>
</dbReference>
<dbReference type="Gene3D" id="3.90.1200.10">
    <property type="match status" value="1"/>
</dbReference>
<gene>
    <name evidence="2" type="ORF">G7Z17_g1423</name>
</gene>
<dbReference type="OrthoDB" id="2906425at2759"/>
<dbReference type="Proteomes" id="UP000722485">
    <property type="component" value="Unassembled WGS sequence"/>
</dbReference>
<reference evidence="2" key="1">
    <citation type="submission" date="2020-03" db="EMBL/GenBank/DDBJ databases">
        <title>Draft Genome Sequence of Cylindrodendrum hubeiense.</title>
        <authorList>
            <person name="Buettner E."/>
            <person name="Kellner H."/>
        </authorList>
    </citation>
    <scope>NUCLEOTIDE SEQUENCE</scope>
    <source>
        <strain evidence="2">IHI 201604</strain>
    </source>
</reference>
<keyword evidence="3" id="KW-1185">Reference proteome</keyword>
<name>A0A9P5HJN1_9HYPO</name>
<dbReference type="EMBL" id="JAANBB010000012">
    <property type="protein sequence ID" value="KAF7556439.1"/>
    <property type="molecule type" value="Genomic_DNA"/>
</dbReference>
<dbReference type="PANTHER" id="PTHR21310:SF55">
    <property type="entry name" value="AMINOGLYCOSIDE PHOSPHOTRANSFERASE DOMAIN-CONTAINING PROTEIN"/>
    <property type="match status" value="1"/>
</dbReference>
<evidence type="ECO:0000313" key="3">
    <source>
        <dbReference type="Proteomes" id="UP000722485"/>
    </source>
</evidence>
<dbReference type="SUPFAM" id="SSF56112">
    <property type="entry name" value="Protein kinase-like (PK-like)"/>
    <property type="match status" value="1"/>
</dbReference>
<evidence type="ECO:0000313" key="2">
    <source>
        <dbReference type="EMBL" id="KAF7556439.1"/>
    </source>
</evidence>
<dbReference type="InterPro" id="IPR002575">
    <property type="entry name" value="Aminoglycoside_PTrfase"/>
</dbReference>
<evidence type="ECO:0000259" key="1">
    <source>
        <dbReference type="Pfam" id="PF01636"/>
    </source>
</evidence>
<comment type="caution">
    <text evidence="2">The sequence shown here is derived from an EMBL/GenBank/DDBJ whole genome shotgun (WGS) entry which is preliminary data.</text>
</comment>
<dbReference type="InterPro" id="IPR051678">
    <property type="entry name" value="AGP_Transferase"/>
</dbReference>
<proteinExistence type="predicted"/>
<organism evidence="2 3">
    <name type="scientific">Cylindrodendrum hubeiense</name>
    <dbReference type="NCBI Taxonomy" id="595255"/>
    <lineage>
        <taxon>Eukaryota</taxon>
        <taxon>Fungi</taxon>
        <taxon>Dikarya</taxon>
        <taxon>Ascomycota</taxon>
        <taxon>Pezizomycotina</taxon>
        <taxon>Sordariomycetes</taxon>
        <taxon>Hypocreomycetidae</taxon>
        <taxon>Hypocreales</taxon>
        <taxon>Nectriaceae</taxon>
        <taxon>Cylindrodendrum</taxon>
    </lineage>
</organism>
<dbReference type="AlphaFoldDB" id="A0A9P5HJN1"/>
<dbReference type="CDD" id="cd05120">
    <property type="entry name" value="APH_ChoK_like"/>
    <property type="match status" value="1"/>
</dbReference>
<feature type="domain" description="Aminoglycoside phosphotransferase" evidence="1">
    <location>
        <begin position="69"/>
        <end position="265"/>
    </location>
</feature>
<accession>A0A9P5HJN1</accession>